<dbReference type="PANTHER" id="PTHR13789">
    <property type="entry name" value="MONOOXYGENASE"/>
    <property type="match status" value="1"/>
</dbReference>
<dbReference type="InterPro" id="IPR002938">
    <property type="entry name" value="FAD-bd"/>
</dbReference>
<dbReference type="PRINTS" id="PR00420">
    <property type="entry name" value="RNGMNOXGNASE"/>
</dbReference>
<dbReference type="PANTHER" id="PTHR13789:SF309">
    <property type="entry name" value="PUTATIVE (AFU_ORTHOLOGUE AFUA_6G14510)-RELATED"/>
    <property type="match status" value="1"/>
</dbReference>
<dbReference type="GO" id="GO:0071949">
    <property type="term" value="F:FAD binding"/>
    <property type="evidence" value="ECO:0007669"/>
    <property type="project" value="InterPro"/>
</dbReference>
<dbReference type="InterPro" id="IPR036188">
    <property type="entry name" value="FAD/NAD-bd_sf"/>
</dbReference>
<evidence type="ECO:0000259" key="3">
    <source>
        <dbReference type="Pfam" id="PF01494"/>
    </source>
</evidence>
<dbReference type="Proteomes" id="UP000480122">
    <property type="component" value="Unassembled WGS sequence"/>
</dbReference>
<dbReference type="AlphaFoldDB" id="A0A7C9LJ36"/>
<evidence type="ECO:0000256" key="2">
    <source>
        <dbReference type="ARBA" id="ARBA00023033"/>
    </source>
</evidence>
<reference evidence="4 5" key="1">
    <citation type="submission" date="2019-11" db="EMBL/GenBank/DDBJ databases">
        <title>Agromyces kandeliae sp. nov., isolated from mangrove soil.</title>
        <authorList>
            <person name="Wang R."/>
        </authorList>
    </citation>
    <scope>NUCLEOTIDE SEQUENCE [LARGE SCALE GENOMIC DNA]</scope>
    <source>
        <strain evidence="4 5">JCM 11431</strain>
    </source>
</reference>
<proteinExistence type="predicted"/>
<accession>A0A7C9LJ36</accession>
<dbReference type="OrthoDB" id="9782160at2"/>
<dbReference type="EMBL" id="WODA01000026">
    <property type="protein sequence ID" value="MUN08995.1"/>
    <property type="molecule type" value="Genomic_DNA"/>
</dbReference>
<dbReference type="GO" id="GO:0004497">
    <property type="term" value="F:monooxygenase activity"/>
    <property type="evidence" value="ECO:0007669"/>
    <property type="project" value="UniProtKB-KW"/>
</dbReference>
<sequence>MPTALVVGGGVAGPAVAMFLARAGWEVRVVEAAPTPGRHGGAFLNVASNGLDVLAQLGLRDALVADGHRAGRMVMLSGRGRELGVVPNGPAGDLARGGVIVRRAHLHAVLRDGAARAGIPIEDGVRVTGIRSSTDAAIATLADGRELHADVLIGADGIGSLTRTWIDPGAPAPTYTGLVGLGGFARVPGLAPTHETRVMVFGARAFFGYLVRDDGTALWFANLTRPEPDRRALAAIPSDRWLADLAELHRDDPFPVPDLVASTVGPVSAHPIHALPHVPHWYRDRVVALGDAVHATSPSAGQGASLALEDAITLARALRDAPDHGAAFAAFERMRRPRVERIVGYARAVDRNKRVTRSRLGIAVRDAMLPRFLGRAMEDHRNDDLYEFRVDWNAKGVPVG</sequence>
<evidence type="ECO:0000256" key="1">
    <source>
        <dbReference type="ARBA" id="ARBA00023002"/>
    </source>
</evidence>
<keyword evidence="5" id="KW-1185">Reference proteome</keyword>
<evidence type="ECO:0000313" key="4">
    <source>
        <dbReference type="EMBL" id="MUN08995.1"/>
    </source>
</evidence>
<feature type="domain" description="FAD-binding" evidence="3">
    <location>
        <begin position="4"/>
        <end position="342"/>
    </location>
</feature>
<name>A0A7C9LJ36_9MICO</name>
<dbReference type="InterPro" id="IPR050493">
    <property type="entry name" value="FAD-dep_Monooxygenase_BioMet"/>
</dbReference>
<evidence type="ECO:0000313" key="5">
    <source>
        <dbReference type="Proteomes" id="UP000480122"/>
    </source>
</evidence>
<dbReference type="Pfam" id="PF01494">
    <property type="entry name" value="FAD_binding_3"/>
    <property type="match status" value="1"/>
</dbReference>
<organism evidence="4 5">
    <name type="scientific">Agromyces luteolus</name>
    <dbReference type="NCBI Taxonomy" id="88373"/>
    <lineage>
        <taxon>Bacteria</taxon>
        <taxon>Bacillati</taxon>
        <taxon>Actinomycetota</taxon>
        <taxon>Actinomycetes</taxon>
        <taxon>Micrococcales</taxon>
        <taxon>Microbacteriaceae</taxon>
        <taxon>Agromyces</taxon>
    </lineage>
</organism>
<dbReference type="SUPFAM" id="SSF51905">
    <property type="entry name" value="FAD/NAD(P)-binding domain"/>
    <property type="match status" value="1"/>
</dbReference>
<comment type="caution">
    <text evidence="4">The sequence shown here is derived from an EMBL/GenBank/DDBJ whole genome shotgun (WGS) entry which is preliminary data.</text>
</comment>
<protein>
    <submittedName>
        <fullName evidence="4">NAD(P)-binding protein</fullName>
    </submittedName>
</protein>
<keyword evidence="1" id="KW-0560">Oxidoreductase</keyword>
<gene>
    <name evidence="4" type="ORF">GLX25_17975</name>
</gene>
<dbReference type="RefSeq" id="WP_155844008.1">
    <property type="nucleotide sequence ID" value="NZ_BAAAIA010000013.1"/>
</dbReference>
<keyword evidence="2" id="KW-0503">Monooxygenase</keyword>
<dbReference type="Gene3D" id="3.50.50.60">
    <property type="entry name" value="FAD/NAD(P)-binding domain"/>
    <property type="match status" value="1"/>
</dbReference>